<dbReference type="RefSeq" id="XP_021871088.1">
    <property type="nucleotide sequence ID" value="XM_022015716.1"/>
</dbReference>
<protein>
    <recommendedName>
        <fullName evidence="2">F-box domain-containing protein</fullName>
    </recommendedName>
</protein>
<feature type="region of interest" description="Disordered" evidence="1">
    <location>
        <begin position="118"/>
        <end position="144"/>
    </location>
</feature>
<feature type="compositionally biased region" description="Low complexity" evidence="1">
    <location>
        <begin position="164"/>
        <end position="177"/>
    </location>
</feature>
<feature type="region of interest" description="Disordered" evidence="1">
    <location>
        <begin position="926"/>
        <end position="964"/>
    </location>
</feature>
<dbReference type="Pfam" id="PF00646">
    <property type="entry name" value="F-box"/>
    <property type="match status" value="1"/>
</dbReference>
<dbReference type="Proteomes" id="UP000193218">
    <property type="component" value="Unassembled WGS sequence"/>
</dbReference>
<feature type="compositionally biased region" description="Low complexity" evidence="1">
    <location>
        <begin position="865"/>
        <end position="883"/>
    </location>
</feature>
<feature type="region of interest" description="Disordered" evidence="1">
    <location>
        <begin position="1099"/>
        <end position="1139"/>
    </location>
</feature>
<feature type="compositionally biased region" description="Polar residues" evidence="1">
    <location>
        <begin position="118"/>
        <end position="142"/>
    </location>
</feature>
<dbReference type="InterPro" id="IPR001810">
    <property type="entry name" value="F-box_dom"/>
</dbReference>
<dbReference type="AlphaFoldDB" id="A0A1Y1UG59"/>
<dbReference type="GeneID" id="33557525"/>
<dbReference type="InParanoid" id="A0A1Y1UG59"/>
<feature type="region of interest" description="Disordered" evidence="1">
    <location>
        <begin position="163"/>
        <end position="185"/>
    </location>
</feature>
<feature type="region of interest" description="Disordered" evidence="1">
    <location>
        <begin position="844"/>
        <end position="887"/>
    </location>
</feature>
<comment type="caution">
    <text evidence="3">The sequence shown here is derived from an EMBL/GenBank/DDBJ whole genome shotgun (WGS) entry which is preliminary data.</text>
</comment>
<organism evidence="3 4">
    <name type="scientific">Kockovaella imperatae</name>
    <dbReference type="NCBI Taxonomy" id="4999"/>
    <lineage>
        <taxon>Eukaryota</taxon>
        <taxon>Fungi</taxon>
        <taxon>Dikarya</taxon>
        <taxon>Basidiomycota</taxon>
        <taxon>Agaricomycotina</taxon>
        <taxon>Tremellomycetes</taxon>
        <taxon>Tremellales</taxon>
        <taxon>Cuniculitremaceae</taxon>
        <taxon>Kockovaella</taxon>
    </lineage>
</organism>
<dbReference type="OrthoDB" id="2564640at2759"/>
<feature type="region of interest" description="Disordered" evidence="1">
    <location>
        <begin position="1"/>
        <end position="53"/>
    </location>
</feature>
<dbReference type="STRING" id="4999.A0A1Y1UG59"/>
<dbReference type="EMBL" id="NBSH01000006">
    <property type="protein sequence ID" value="ORX37050.1"/>
    <property type="molecule type" value="Genomic_DNA"/>
</dbReference>
<accession>A0A1Y1UG59</accession>
<evidence type="ECO:0000313" key="3">
    <source>
        <dbReference type="EMBL" id="ORX37050.1"/>
    </source>
</evidence>
<gene>
    <name evidence="3" type="ORF">BD324DRAFT_624587</name>
</gene>
<name>A0A1Y1UG59_9TREE</name>
<evidence type="ECO:0000256" key="1">
    <source>
        <dbReference type="SAM" id="MobiDB-lite"/>
    </source>
</evidence>
<feature type="domain" description="F-box" evidence="2">
    <location>
        <begin position="232"/>
        <end position="255"/>
    </location>
</feature>
<evidence type="ECO:0000259" key="2">
    <source>
        <dbReference type="Pfam" id="PF00646"/>
    </source>
</evidence>
<feature type="compositionally biased region" description="Low complexity" evidence="1">
    <location>
        <begin position="1030"/>
        <end position="1046"/>
    </location>
</feature>
<sequence length="1240" mass="137495">MTMSTTDPENRQAGHTPLRPKIMTEKRPDPTTTTTMEVDPPHHPPRSRPLNLSIKSGGSMISSIVLSPFPPLPPTPADISDSVLHLSPGSDHASQASVSKSTLVPGLTYLLGDPLKPSQTKAWDGQTASTSPKDSLVPQTHRSVPFTAKTPAGITFTYSPLTASSNRSVPSTSSSGSFKAKGSRNKQGWANLPIGVMHNIFGHMLAEVALPDQLGHWLSDEAQILGLAMIQRAELCRLRLVCTGWRNAVDPHSFWPEYTLLLDPSKHHHSTLSDLEASSLTPSTPSFPTLFHRARHTTLSICIACRLNHPKRLGLYPANRRRLCFTRFFGSAPTCDKHHGSFCSSCLIEQETRPYQQRRNGQTVTVQIPTGIIRYLLRTERSDTDPQGRSRQGGIICERCRIDDMREAVEIIQPGLDDSDFNLDATQTDAANWYLDESKGDLRLVARLSLEELWLRKHTRWDELHLVAMELQYEEAKLRLEYLVHNRRHSLKDKTRWCLLVGELNGVDAGSDVEAVRAVDSTVRNMLQYSRWKAEAAGKTLTQDDIDKWTDNGYLEYKWWSMLYKSLVKDWITDRVRHGFWISPFEESVNLRTEEGVIDNIRRFADLAKSAQHPFASRLEDPYEPVDALEDRAGLMSALPARSDATETSVPSSIRPTLQLIRALEEEYAEQLRCVIRPALVQCVKLAVYRCGKDIAKAETMCEEWSVEALLSLMRRPAAWVKDGLLDEEPQRIARAGKVLDLALCLPKTHSKKTTDKPDLDHQVATELVQADPKFAGERITVEVDVNHIMIDHVEWESVTSAETTSCGRGIQSSGRESSPRIEIVLEDDDEETFDPVMMIQELSDSPSGIAPTPPPTLSIYDITSSGDSSPPRSSARTTSPASHMVDPVLRGQIKERDHHDQHEHDHSRMKSIDDVLEFQQRNLRRASEASNPRGREGPDSRSVSLGKRKEAPGGSGGEYGEARSGQCIAAASQGTQRDLKMVDSGTVVPSHYTTASAITAVIKGRHGAESPTAFRHDQTSANPTRRSPESITSTSTASTTSNPSSDVTSGPALMTPREDITESIQPIVRSQLPEHLRDASEEDLKAIAELTDGTFGSTFAPATKAPQPISSSPTVHHKSPLDRSSPLKNPKSSGRASSPAYCAPLNRIPYVPPLPAHALGDKTVEIIKRLWWEVRAELRVCRCSICLRSRAAARAGSDLELDDIDDLDEDVEFFDEREEAEFEAAWREAAEGGKRLRLG</sequence>
<feature type="compositionally biased region" description="Polar residues" evidence="1">
    <location>
        <begin position="1127"/>
        <end position="1137"/>
    </location>
</feature>
<proteinExistence type="predicted"/>
<evidence type="ECO:0000313" key="4">
    <source>
        <dbReference type="Proteomes" id="UP000193218"/>
    </source>
</evidence>
<feature type="region of interest" description="Disordered" evidence="1">
    <location>
        <begin position="1007"/>
        <end position="1055"/>
    </location>
</feature>
<keyword evidence="4" id="KW-1185">Reference proteome</keyword>
<reference evidence="3 4" key="1">
    <citation type="submission" date="2017-03" db="EMBL/GenBank/DDBJ databases">
        <title>Widespread Adenine N6-methylation of Active Genes in Fungi.</title>
        <authorList>
            <consortium name="DOE Joint Genome Institute"/>
            <person name="Mondo S.J."/>
            <person name="Dannebaum R.O."/>
            <person name="Kuo R.C."/>
            <person name="Louie K.B."/>
            <person name="Bewick A.J."/>
            <person name="Labutti K."/>
            <person name="Haridas S."/>
            <person name="Kuo A."/>
            <person name="Salamov A."/>
            <person name="Ahrendt S.R."/>
            <person name="Lau R."/>
            <person name="Bowen B.P."/>
            <person name="Lipzen A."/>
            <person name="Sullivan W."/>
            <person name="Andreopoulos W.B."/>
            <person name="Clum A."/>
            <person name="Lindquist E."/>
            <person name="Daum C."/>
            <person name="Northen T.R."/>
            <person name="Ramamoorthy G."/>
            <person name="Schmitz R.J."/>
            <person name="Gryganskyi A."/>
            <person name="Culley D."/>
            <person name="Magnuson J."/>
            <person name="James T.Y."/>
            <person name="O'Malley M.A."/>
            <person name="Stajich J.E."/>
            <person name="Spatafora J.W."/>
            <person name="Visel A."/>
            <person name="Grigoriev I.V."/>
        </authorList>
    </citation>
    <scope>NUCLEOTIDE SEQUENCE [LARGE SCALE GENOMIC DNA]</scope>
    <source>
        <strain evidence="3 4">NRRL Y-17943</strain>
    </source>
</reference>